<dbReference type="Gene3D" id="3.80.10.10">
    <property type="entry name" value="Ribonuclease Inhibitor"/>
    <property type="match status" value="1"/>
</dbReference>
<accession>A0A834I7U0</accession>
<dbReference type="EMBL" id="JAACXV010014301">
    <property type="protein sequence ID" value="KAF7268722.1"/>
    <property type="molecule type" value="Genomic_DNA"/>
</dbReference>
<dbReference type="Proteomes" id="UP000625711">
    <property type="component" value="Unassembled WGS sequence"/>
</dbReference>
<name>A0A834I7U0_RHYFE</name>
<sequence>MSPKKPVERLKVLCLKTVTSHLVEAARVCSEKDILSIGKYYEKIPGIIGDDLLLSVLDINPLSSQAKWIIFNALNCCCSKFEARKVSPKYQEKFVEKLTNVLHLNLADARVSSEVISEVIKRCRSLKSLVIPGLATDELLEVISSLNKLEFLDISGNTQVSTESYDYINNQNLQILSIGVPLTRSLTNSSTEDYHILVKLMFQLPNLREIRTYNYTGQAIFTIKPPLVSNLQSISDCFTSRQGLETIIAVCPCLRELTLDDPEPDIFHQLEQLPHLKKLKLRRFCGSLSEVYLKKLTLDVLQVQNVNLDMENICITLHTLSLKHCLLIDSSYKPTMFKNLRVLELVDCDINKEVVLSFFKHCDMLQRFASSSDLDLTDEDLKTVCEMGCLKYLEEFWLSLARNLSSDSVILLMNHCDKLRLVGTLNGWNMEKVDVNYLRCVIYLTNTMLNLIYFCGF</sequence>
<dbReference type="PANTHER" id="PTHR13318:SF95">
    <property type="entry name" value="F-BOX PROTEIN YLR352W"/>
    <property type="match status" value="1"/>
</dbReference>
<protein>
    <submittedName>
        <fullName evidence="1">Uncharacterized protein</fullName>
    </submittedName>
</protein>
<gene>
    <name evidence="1" type="ORF">GWI33_018076</name>
</gene>
<dbReference type="GO" id="GO:0019005">
    <property type="term" value="C:SCF ubiquitin ligase complex"/>
    <property type="evidence" value="ECO:0007669"/>
    <property type="project" value="TreeGrafter"/>
</dbReference>
<comment type="caution">
    <text evidence="1">The sequence shown here is derived from an EMBL/GenBank/DDBJ whole genome shotgun (WGS) entry which is preliminary data.</text>
</comment>
<dbReference type="GO" id="GO:0031146">
    <property type="term" value="P:SCF-dependent proteasomal ubiquitin-dependent protein catabolic process"/>
    <property type="evidence" value="ECO:0007669"/>
    <property type="project" value="TreeGrafter"/>
</dbReference>
<dbReference type="OrthoDB" id="16120at2759"/>
<dbReference type="PANTHER" id="PTHR13318">
    <property type="entry name" value="PARTNER OF PAIRED, ISOFORM B-RELATED"/>
    <property type="match status" value="1"/>
</dbReference>
<reference evidence="1" key="1">
    <citation type="submission" date="2020-08" db="EMBL/GenBank/DDBJ databases">
        <title>Genome sequencing and assembly of the red palm weevil Rhynchophorus ferrugineus.</title>
        <authorList>
            <person name="Dias G.B."/>
            <person name="Bergman C.M."/>
            <person name="Manee M."/>
        </authorList>
    </citation>
    <scope>NUCLEOTIDE SEQUENCE</scope>
    <source>
        <strain evidence="1">AA-2017</strain>
        <tissue evidence="1">Whole larva</tissue>
    </source>
</reference>
<proteinExistence type="predicted"/>
<keyword evidence="2" id="KW-1185">Reference proteome</keyword>
<organism evidence="1 2">
    <name type="scientific">Rhynchophorus ferrugineus</name>
    <name type="common">Red palm weevil</name>
    <name type="synonym">Curculio ferrugineus</name>
    <dbReference type="NCBI Taxonomy" id="354439"/>
    <lineage>
        <taxon>Eukaryota</taxon>
        <taxon>Metazoa</taxon>
        <taxon>Ecdysozoa</taxon>
        <taxon>Arthropoda</taxon>
        <taxon>Hexapoda</taxon>
        <taxon>Insecta</taxon>
        <taxon>Pterygota</taxon>
        <taxon>Neoptera</taxon>
        <taxon>Endopterygota</taxon>
        <taxon>Coleoptera</taxon>
        <taxon>Polyphaga</taxon>
        <taxon>Cucujiformia</taxon>
        <taxon>Curculionidae</taxon>
        <taxon>Dryophthorinae</taxon>
        <taxon>Rhynchophorus</taxon>
    </lineage>
</organism>
<dbReference type="SUPFAM" id="SSF52047">
    <property type="entry name" value="RNI-like"/>
    <property type="match status" value="1"/>
</dbReference>
<dbReference type="InterPro" id="IPR032675">
    <property type="entry name" value="LRR_dom_sf"/>
</dbReference>
<dbReference type="AlphaFoldDB" id="A0A834I7U0"/>
<evidence type="ECO:0000313" key="1">
    <source>
        <dbReference type="EMBL" id="KAF7268722.1"/>
    </source>
</evidence>
<evidence type="ECO:0000313" key="2">
    <source>
        <dbReference type="Proteomes" id="UP000625711"/>
    </source>
</evidence>